<proteinExistence type="predicted"/>
<dbReference type="AlphaFoldDB" id="K0RJL5"/>
<dbReference type="Proteomes" id="UP000266841">
    <property type="component" value="Unassembled WGS sequence"/>
</dbReference>
<gene>
    <name evidence="2" type="ORF">THAOC_26579</name>
</gene>
<comment type="caution">
    <text evidence="2">The sequence shown here is derived from an EMBL/GenBank/DDBJ whole genome shotgun (WGS) entry which is preliminary data.</text>
</comment>
<dbReference type="eggNOG" id="ENOG502SWC3">
    <property type="taxonomic scope" value="Eukaryota"/>
</dbReference>
<protein>
    <submittedName>
        <fullName evidence="2">Uncharacterized protein</fullName>
    </submittedName>
</protein>
<keyword evidence="3" id="KW-1185">Reference proteome</keyword>
<dbReference type="EMBL" id="AGNL01036789">
    <property type="protein sequence ID" value="EJK53893.1"/>
    <property type="molecule type" value="Genomic_DNA"/>
</dbReference>
<feature type="region of interest" description="Disordered" evidence="1">
    <location>
        <begin position="1"/>
        <end position="45"/>
    </location>
</feature>
<accession>K0RJL5</accession>
<organism evidence="2 3">
    <name type="scientific">Thalassiosira oceanica</name>
    <name type="common">Marine diatom</name>
    <dbReference type="NCBI Taxonomy" id="159749"/>
    <lineage>
        <taxon>Eukaryota</taxon>
        <taxon>Sar</taxon>
        <taxon>Stramenopiles</taxon>
        <taxon>Ochrophyta</taxon>
        <taxon>Bacillariophyta</taxon>
        <taxon>Coscinodiscophyceae</taxon>
        <taxon>Thalassiosirophycidae</taxon>
        <taxon>Thalassiosirales</taxon>
        <taxon>Thalassiosiraceae</taxon>
        <taxon>Thalassiosira</taxon>
    </lineage>
</organism>
<evidence type="ECO:0000313" key="3">
    <source>
        <dbReference type="Proteomes" id="UP000266841"/>
    </source>
</evidence>
<evidence type="ECO:0000313" key="2">
    <source>
        <dbReference type="EMBL" id="EJK53893.1"/>
    </source>
</evidence>
<evidence type="ECO:0000256" key="1">
    <source>
        <dbReference type="SAM" id="MobiDB-lite"/>
    </source>
</evidence>
<sequence>MGWAPNTRSAAFHRHNAHAPLGPRPKQLSHRFLTDPTPTPFHDQPSELWGVTGLAMGVFALYDPNSSSLPT</sequence>
<reference evidence="2 3" key="1">
    <citation type="journal article" date="2012" name="Genome Biol.">
        <title>Genome and low-iron response of an oceanic diatom adapted to chronic iron limitation.</title>
        <authorList>
            <person name="Lommer M."/>
            <person name="Specht M."/>
            <person name="Roy A.S."/>
            <person name="Kraemer L."/>
            <person name="Andreson R."/>
            <person name="Gutowska M.A."/>
            <person name="Wolf J."/>
            <person name="Bergner S.V."/>
            <person name="Schilhabel M.B."/>
            <person name="Klostermeier U.C."/>
            <person name="Beiko R.G."/>
            <person name="Rosenstiel P."/>
            <person name="Hippler M."/>
            <person name="Laroche J."/>
        </authorList>
    </citation>
    <scope>NUCLEOTIDE SEQUENCE [LARGE SCALE GENOMIC DNA]</scope>
    <source>
        <strain evidence="2 3">CCMP1005</strain>
    </source>
</reference>
<name>K0RJL5_THAOC</name>
<feature type="non-terminal residue" evidence="2">
    <location>
        <position position="71"/>
    </location>
</feature>